<dbReference type="NCBIfam" id="TIGR00233">
    <property type="entry name" value="trpS"/>
    <property type="match status" value="1"/>
</dbReference>
<evidence type="ECO:0000256" key="9">
    <source>
        <dbReference type="RuleBase" id="RU363036"/>
    </source>
</evidence>
<comment type="catalytic activity">
    <reaction evidence="7 8">
        <text>tRNA(Trp) + L-tryptophan + ATP = L-tryptophyl-tRNA(Trp) + AMP + diphosphate + H(+)</text>
        <dbReference type="Rhea" id="RHEA:24080"/>
        <dbReference type="Rhea" id="RHEA-COMP:9671"/>
        <dbReference type="Rhea" id="RHEA-COMP:9705"/>
        <dbReference type="ChEBI" id="CHEBI:15378"/>
        <dbReference type="ChEBI" id="CHEBI:30616"/>
        <dbReference type="ChEBI" id="CHEBI:33019"/>
        <dbReference type="ChEBI" id="CHEBI:57912"/>
        <dbReference type="ChEBI" id="CHEBI:78442"/>
        <dbReference type="ChEBI" id="CHEBI:78535"/>
        <dbReference type="ChEBI" id="CHEBI:456215"/>
        <dbReference type="EC" id="6.1.1.2"/>
    </reaction>
</comment>
<evidence type="ECO:0000256" key="4">
    <source>
        <dbReference type="ARBA" id="ARBA00022840"/>
    </source>
</evidence>
<comment type="subcellular location">
    <subcellularLocation>
        <location evidence="8">Cytoplasm</location>
    </subcellularLocation>
</comment>
<dbReference type="PRINTS" id="PR01039">
    <property type="entry name" value="TRNASYNTHTRP"/>
</dbReference>
<dbReference type="PROSITE" id="PS00178">
    <property type="entry name" value="AA_TRNA_LIGASE_I"/>
    <property type="match status" value="1"/>
</dbReference>
<comment type="similarity">
    <text evidence="1 8 9">Belongs to the class-I aminoacyl-tRNA synthetase family.</text>
</comment>
<evidence type="ECO:0000313" key="10">
    <source>
        <dbReference type="EMBL" id="KJJ84596.1"/>
    </source>
</evidence>
<reference evidence="10 11" key="1">
    <citation type="submission" date="2015-02" db="EMBL/GenBank/DDBJ databases">
        <title>Single-cell genomics of uncultivated deep-branching MTB reveals a conserved set of magnetosome genes.</title>
        <authorList>
            <person name="Kolinko S."/>
            <person name="Richter M."/>
            <person name="Glockner F.O."/>
            <person name="Brachmann A."/>
            <person name="Schuler D."/>
        </authorList>
    </citation>
    <scope>NUCLEOTIDE SEQUENCE [LARGE SCALE GENOMIC DNA]</scope>
    <source>
        <strain evidence="10">SKK-01</strain>
    </source>
</reference>
<dbReference type="HAMAP" id="MF_00140_B">
    <property type="entry name" value="Trp_tRNA_synth_B"/>
    <property type="match status" value="1"/>
</dbReference>
<dbReference type="GO" id="GO:0005829">
    <property type="term" value="C:cytosol"/>
    <property type="evidence" value="ECO:0007669"/>
    <property type="project" value="TreeGrafter"/>
</dbReference>
<protein>
    <recommendedName>
        <fullName evidence="8">Tryptophan--tRNA ligase</fullName>
        <ecNumber evidence="8">6.1.1.2</ecNumber>
    </recommendedName>
    <alternativeName>
        <fullName evidence="8">Tryptophanyl-tRNA synthetase</fullName>
        <shortName evidence="8">TrpRS</shortName>
    </alternativeName>
</protein>
<feature type="binding site" evidence="8">
    <location>
        <begin position="18"/>
        <end position="19"/>
    </location>
    <ligand>
        <name>ATP</name>
        <dbReference type="ChEBI" id="CHEBI:30616"/>
    </ligand>
</feature>
<comment type="function">
    <text evidence="8">Catalyzes the attachment of tryptophan to tRNA(Trp).</text>
</comment>
<gene>
    <name evidence="8" type="primary">trpS</name>
    <name evidence="10" type="ORF">OMAG_001538</name>
</gene>
<dbReference type="InterPro" id="IPR014729">
    <property type="entry name" value="Rossmann-like_a/b/a_fold"/>
</dbReference>
<feature type="binding site" evidence="8">
    <location>
        <position position="137"/>
    </location>
    <ligand>
        <name>L-tryptophan</name>
        <dbReference type="ChEBI" id="CHEBI:57912"/>
    </ligand>
</feature>
<dbReference type="Gene3D" id="3.40.50.620">
    <property type="entry name" value="HUPs"/>
    <property type="match status" value="1"/>
</dbReference>
<dbReference type="GO" id="GO:0004830">
    <property type="term" value="F:tryptophan-tRNA ligase activity"/>
    <property type="evidence" value="ECO:0007669"/>
    <property type="project" value="UniProtKB-UniRule"/>
</dbReference>
<keyword evidence="6 8" id="KW-0030">Aminoacyl-tRNA synthetase</keyword>
<dbReference type="PANTHER" id="PTHR43766">
    <property type="entry name" value="TRYPTOPHAN--TRNA LIGASE, MITOCHONDRIAL"/>
    <property type="match status" value="1"/>
</dbReference>
<dbReference type="EC" id="6.1.1.2" evidence="8"/>
<feature type="binding site" evidence="8">
    <location>
        <position position="188"/>
    </location>
    <ligand>
        <name>ATP</name>
        <dbReference type="ChEBI" id="CHEBI:30616"/>
    </ligand>
</feature>
<dbReference type="GO" id="GO:0006436">
    <property type="term" value="P:tryptophanyl-tRNA aminoacylation"/>
    <property type="evidence" value="ECO:0007669"/>
    <property type="project" value="UniProtKB-UniRule"/>
</dbReference>
<dbReference type="EMBL" id="JYNY01000329">
    <property type="protein sequence ID" value="KJJ84596.1"/>
    <property type="molecule type" value="Genomic_DNA"/>
</dbReference>
<evidence type="ECO:0000313" key="11">
    <source>
        <dbReference type="Proteomes" id="UP000033428"/>
    </source>
</evidence>
<keyword evidence="11" id="KW-1185">Reference proteome</keyword>
<dbReference type="SUPFAM" id="SSF52374">
    <property type="entry name" value="Nucleotidylyl transferase"/>
    <property type="match status" value="1"/>
</dbReference>
<dbReference type="PATRIC" id="fig|1609969.3.peg.1654"/>
<evidence type="ECO:0000256" key="3">
    <source>
        <dbReference type="ARBA" id="ARBA00022741"/>
    </source>
</evidence>
<dbReference type="Pfam" id="PF00579">
    <property type="entry name" value="tRNA-synt_1b"/>
    <property type="match status" value="1"/>
</dbReference>
<proteinExistence type="inferred from homology"/>
<keyword evidence="3 8" id="KW-0547">Nucleotide-binding</keyword>
<dbReference type="InterPro" id="IPR001412">
    <property type="entry name" value="aa-tRNA-synth_I_CS"/>
</dbReference>
<dbReference type="Proteomes" id="UP000033428">
    <property type="component" value="Unassembled WGS sequence"/>
</dbReference>
<name>A0A0F0CSU5_9BACT</name>
<keyword evidence="4 8" id="KW-0067">ATP-binding</keyword>
<evidence type="ECO:0000256" key="6">
    <source>
        <dbReference type="ARBA" id="ARBA00023146"/>
    </source>
</evidence>
<feature type="binding site" evidence="8">
    <location>
        <begin position="149"/>
        <end position="151"/>
    </location>
    <ligand>
        <name>ATP</name>
        <dbReference type="ChEBI" id="CHEBI:30616"/>
    </ligand>
</feature>
<sequence length="329" mass="37775">MKNNMLSGMRPTGKLHLGHFIGVLNNWIKYQEEYNCFFMVADWHALMSEYEAPSNIKQNSCEIVKDWLACGIDPDKSVVFIQSMVPEHLELAMVFSILTPLGWLERCTTYKEQIREIEGRMLATYGFFGYPVLQSADIALYKAKVVPVGSDQLPHLELAREIVRRFHNLYQKEIFYEPEPILSVVSKLVGLDNRKMSKSYNNFISLSDDAETVIKKVSSMYTDPNRVRADIPGNVEGNPVFIYHDLFNGNKEEVEDLKTRYRTGKVGDVEVKRKLSAALNIVLEPIREKRKSLKDDYIYDVIRSGAIKARAVARNTMNEVKECLHQIVV</sequence>
<dbReference type="FunFam" id="1.10.240.10:FF:000005">
    <property type="entry name" value="Tryptophan--tRNA ligase"/>
    <property type="match status" value="1"/>
</dbReference>
<evidence type="ECO:0000256" key="7">
    <source>
        <dbReference type="ARBA" id="ARBA00049929"/>
    </source>
</evidence>
<keyword evidence="8" id="KW-0963">Cytoplasm</keyword>
<dbReference type="Gene3D" id="1.10.240.10">
    <property type="entry name" value="Tyrosyl-Transfer RNA Synthetase"/>
    <property type="match status" value="1"/>
</dbReference>
<evidence type="ECO:0000256" key="5">
    <source>
        <dbReference type="ARBA" id="ARBA00022917"/>
    </source>
</evidence>
<keyword evidence="5 8" id="KW-0648">Protein biosynthesis</keyword>
<dbReference type="GO" id="GO:0005524">
    <property type="term" value="F:ATP binding"/>
    <property type="evidence" value="ECO:0007669"/>
    <property type="project" value="UniProtKB-UniRule"/>
</dbReference>
<evidence type="ECO:0000256" key="8">
    <source>
        <dbReference type="HAMAP-Rule" id="MF_00140"/>
    </source>
</evidence>
<dbReference type="InterPro" id="IPR002305">
    <property type="entry name" value="aa-tRNA-synth_Ic"/>
</dbReference>
<dbReference type="InterPro" id="IPR002306">
    <property type="entry name" value="Trp-tRNA-ligase"/>
</dbReference>
<feature type="short sequence motif" description="'HIGH' region" evidence="8">
    <location>
        <begin position="11"/>
        <end position="19"/>
    </location>
</feature>
<feature type="short sequence motif" description="'KMSKS' region" evidence="8">
    <location>
        <begin position="195"/>
        <end position="199"/>
    </location>
</feature>
<dbReference type="InterPro" id="IPR050203">
    <property type="entry name" value="Trp-tRNA_synthetase"/>
</dbReference>
<dbReference type="CDD" id="cd00806">
    <property type="entry name" value="TrpRS_core"/>
    <property type="match status" value="1"/>
</dbReference>
<evidence type="ECO:0000256" key="2">
    <source>
        <dbReference type="ARBA" id="ARBA00022598"/>
    </source>
</evidence>
<keyword evidence="2 8" id="KW-0436">Ligase</keyword>
<feature type="binding site" evidence="8">
    <location>
        <begin position="10"/>
        <end position="12"/>
    </location>
    <ligand>
        <name>ATP</name>
        <dbReference type="ChEBI" id="CHEBI:30616"/>
    </ligand>
</feature>
<comment type="caution">
    <text evidence="10">The sequence shown here is derived from an EMBL/GenBank/DDBJ whole genome shotgun (WGS) entry which is preliminary data.</text>
</comment>
<dbReference type="AlphaFoldDB" id="A0A0F0CSU5"/>
<dbReference type="PANTHER" id="PTHR43766:SF1">
    <property type="entry name" value="TRYPTOPHAN--TRNA LIGASE, MITOCHONDRIAL"/>
    <property type="match status" value="1"/>
</dbReference>
<feature type="binding site" evidence="8">
    <location>
        <begin position="195"/>
        <end position="199"/>
    </location>
    <ligand>
        <name>ATP</name>
        <dbReference type="ChEBI" id="CHEBI:30616"/>
    </ligand>
</feature>
<dbReference type="InterPro" id="IPR024109">
    <property type="entry name" value="Trp-tRNA-ligase_bac-type"/>
</dbReference>
<organism evidence="10 11">
    <name type="scientific">Candidatus Omnitrophus magneticus</name>
    <dbReference type="NCBI Taxonomy" id="1609969"/>
    <lineage>
        <taxon>Bacteria</taxon>
        <taxon>Pseudomonadati</taxon>
        <taxon>Candidatus Omnitrophota</taxon>
        <taxon>Candidatus Omnitrophus</taxon>
    </lineage>
</organism>
<comment type="subunit">
    <text evidence="8">Homodimer.</text>
</comment>
<accession>A0A0F0CSU5</accession>
<evidence type="ECO:0000256" key="1">
    <source>
        <dbReference type="ARBA" id="ARBA00005594"/>
    </source>
</evidence>